<organism evidence="2 3">
    <name type="scientific">Nocardioides yefusunii</name>
    <dbReference type="NCBI Taxonomy" id="2500546"/>
    <lineage>
        <taxon>Bacteria</taxon>
        <taxon>Bacillati</taxon>
        <taxon>Actinomycetota</taxon>
        <taxon>Actinomycetes</taxon>
        <taxon>Propionibacteriales</taxon>
        <taxon>Nocardioidaceae</taxon>
        <taxon>Nocardioides</taxon>
    </lineage>
</organism>
<sequence>MKHASPQPGSMQSGSEPVMGPTDLFFSTTDRRGVIRQGNSVFARVSGYPLEHLLDAPHNIVRHPEMPAGAFRLMWDYLEADRTVATYVCNLTADGGQYWVCAVVSPLDDGFLSVRVAPMTTGLTLVREVYDEALAIERDATTGGKNRRQVAEIGRAAIVAALQRRGFADYDAFMQAALVGERTTRQSLTLTAHQRPDATGEVARILDGTREVALVLEDLVRSLTTYQKLSAELAKATEGTLALTQQMAASVTAAQQASASVADRAPVLANVAAVMSAPMTAAVDDLRDLSQTFQRLHHSINDMRFQIALAATYTDMASGFAAEAWDGRAPLESLSAVPLLVDVADACVTDMAHQVRQVNSDLHAVSALVRASIDQLEEFRRMIGRWRQLTLRHAATALADQVEPVDAAVARTWLSTERLVQLSQRSTDAILPFDDAALHRHLASMRVNVAG</sequence>
<proteinExistence type="predicted"/>
<dbReference type="RefSeq" id="WP_128220479.1">
    <property type="nucleotide sequence ID" value="NZ_CP034929.1"/>
</dbReference>
<reference evidence="3" key="1">
    <citation type="journal article" date="2019" name="Int. J. Syst. Evol. Microbiol.">
        <title>The Global Catalogue of Microorganisms (GCM) 10K type strain sequencing project: providing services to taxonomists for standard genome sequencing and annotation.</title>
        <authorList>
            <consortium name="The Broad Institute Genomics Platform"/>
            <consortium name="The Broad Institute Genome Sequencing Center for Infectious Disease"/>
            <person name="Wu L."/>
            <person name="Ma J."/>
        </authorList>
    </citation>
    <scope>NUCLEOTIDE SEQUENCE [LARGE SCALE GENOMIC DNA]</scope>
    <source>
        <strain evidence="3">DFY28</strain>
    </source>
</reference>
<dbReference type="InterPro" id="IPR035965">
    <property type="entry name" value="PAS-like_dom_sf"/>
</dbReference>
<feature type="domain" description="PAS fold-3" evidence="1">
    <location>
        <begin position="40"/>
        <end position="108"/>
    </location>
</feature>
<dbReference type="Gene3D" id="3.30.450.20">
    <property type="entry name" value="PAS domain"/>
    <property type="match status" value="1"/>
</dbReference>
<dbReference type="InterPro" id="IPR000014">
    <property type="entry name" value="PAS"/>
</dbReference>
<protein>
    <submittedName>
        <fullName evidence="2">PAS domain-containing protein</fullName>
    </submittedName>
</protein>
<dbReference type="SUPFAM" id="SSF55785">
    <property type="entry name" value="PYP-like sensor domain (PAS domain)"/>
    <property type="match status" value="1"/>
</dbReference>
<comment type="caution">
    <text evidence="2">The sequence shown here is derived from an EMBL/GenBank/DDBJ whole genome shotgun (WGS) entry which is preliminary data.</text>
</comment>
<dbReference type="InterPro" id="IPR013655">
    <property type="entry name" value="PAS_fold_3"/>
</dbReference>
<dbReference type="EMBL" id="JBHSQI010000001">
    <property type="protein sequence ID" value="MFC6152308.1"/>
    <property type="molecule type" value="Genomic_DNA"/>
</dbReference>
<dbReference type="Proteomes" id="UP001596098">
    <property type="component" value="Unassembled WGS sequence"/>
</dbReference>
<accession>A0ABW1QTG3</accession>
<keyword evidence="3" id="KW-1185">Reference proteome</keyword>
<name>A0ABW1QTG3_9ACTN</name>
<evidence type="ECO:0000313" key="2">
    <source>
        <dbReference type="EMBL" id="MFC6152308.1"/>
    </source>
</evidence>
<evidence type="ECO:0000259" key="1">
    <source>
        <dbReference type="Pfam" id="PF08447"/>
    </source>
</evidence>
<dbReference type="NCBIfam" id="TIGR00229">
    <property type="entry name" value="sensory_box"/>
    <property type="match status" value="1"/>
</dbReference>
<dbReference type="Pfam" id="PF08447">
    <property type="entry name" value="PAS_3"/>
    <property type="match status" value="1"/>
</dbReference>
<evidence type="ECO:0000313" key="3">
    <source>
        <dbReference type="Proteomes" id="UP001596098"/>
    </source>
</evidence>
<gene>
    <name evidence="2" type="ORF">ACFPWU_01345</name>
</gene>